<name>A0A6J6RC61_9ZZZZ</name>
<organism evidence="1">
    <name type="scientific">freshwater metagenome</name>
    <dbReference type="NCBI Taxonomy" id="449393"/>
    <lineage>
        <taxon>unclassified sequences</taxon>
        <taxon>metagenomes</taxon>
        <taxon>ecological metagenomes</taxon>
    </lineage>
</organism>
<dbReference type="EMBL" id="CAEZXX010000121">
    <property type="protein sequence ID" value="CAB4719098.1"/>
    <property type="molecule type" value="Genomic_DNA"/>
</dbReference>
<sequence length="207" mass="22095">MTGKGGRLVADALHQTAVADNHVDVVVHDIGTEARAKLSLRDSHADSVREALTERPGGDLHASGVTDLGVTRRCRTPLTERLDVVELKPVPVEEQQRVLQDRGVTAGEDEAISVRPVGPVRIVLHDSAVEHVREGSERHGRPLVSTLGVQGRIDGEAPDQRDGGSVLSGCEAGRHSARLVVRHRGARPLAGPRGCRFVTPGTGRATR</sequence>
<dbReference type="AlphaFoldDB" id="A0A6J6RC61"/>
<proteinExistence type="predicted"/>
<accession>A0A6J6RC61</accession>
<reference evidence="1" key="1">
    <citation type="submission" date="2020-05" db="EMBL/GenBank/DDBJ databases">
        <authorList>
            <person name="Chiriac C."/>
            <person name="Salcher M."/>
            <person name="Ghai R."/>
            <person name="Kavagutti S V."/>
        </authorList>
    </citation>
    <scope>NUCLEOTIDE SEQUENCE</scope>
</reference>
<protein>
    <submittedName>
        <fullName evidence="1">Unannotated protein</fullName>
    </submittedName>
</protein>
<evidence type="ECO:0000313" key="1">
    <source>
        <dbReference type="EMBL" id="CAB4719098.1"/>
    </source>
</evidence>
<gene>
    <name evidence="1" type="ORF">UFOPK2602_01611</name>
</gene>